<name>A0AAU7CFU0_9BACT</name>
<gene>
    <name evidence="3" type="ORF">V5E97_37830</name>
</gene>
<dbReference type="InterPro" id="IPR028098">
    <property type="entry name" value="Glyco_trans_4-like_N"/>
</dbReference>
<keyword evidence="3" id="KW-0808">Transferase</keyword>
<feature type="domain" description="Glycosyltransferase subfamily 4-like N-terminal" evidence="2">
    <location>
        <begin position="15"/>
        <end position="193"/>
    </location>
</feature>
<evidence type="ECO:0000313" key="3">
    <source>
        <dbReference type="EMBL" id="XBH04020.1"/>
    </source>
</evidence>
<dbReference type="CDD" id="cd03801">
    <property type="entry name" value="GT4_PimA-like"/>
    <property type="match status" value="1"/>
</dbReference>
<evidence type="ECO:0000259" key="1">
    <source>
        <dbReference type="Pfam" id="PF00534"/>
    </source>
</evidence>
<dbReference type="PANTHER" id="PTHR12526:SF630">
    <property type="entry name" value="GLYCOSYLTRANSFERASE"/>
    <property type="match status" value="1"/>
</dbReference>
<dbReference type="Pfam" id="PF13439">
    <property type="entry name" value="Glyco_transf_4"/>
    <property type="match status" value="1"/>
</dbReference>
<evidence type="ECO:0000259" key="2">
    <source>
        <dbReference type="Pfam" id="PF13439"/>
    </source>
</evidence>
<protein>
    <submittedName>
        <fullName evidence="3">Glycosyltransferase family 4 protein</fullName>
        <ecNumber evidence="3">2.4.-.-</ecNumber>
    </submittedName>
</protein>
<dbReference type="Gene3D" id="3.40.50.2000">
    <property type="entry name" value="Glycogen Phosphorylase B"/>
    <property type="match status" value="2"/>
</dbReference>
<accession>A0AAU7CFU0</accession>
<dbReference type="AlphaFoldDB" id="A0AAU7CFU0"/>
<keyword evidence="3" id="KW-0328">Glycosyltransferase</keyword>
<proteinExistence type="predicted"/>
<dbReference type="RefSeq" id="WP_406696764.1">
    <property type="nucleotide sequence ID" value="NZ_CP155447.1"/>
</dbReference>
<sequence>MKILALSNLYPPDFIGGYELACADVVDALRDRGHDVRVLTAAPRLPVGSPAHVLRRFKLIDEWSENGMGTSPFAFRRDEAESRLVSAYNVHALTTVLEEFQPDVVYVCAITGLGGFGLMACLQFLDIPWVWQLGDRVPHHLCSTRQRVIPGLAEAFSQHIRGHYIVVSDQLRREIEVGGIRLQGHVETIPNWITGTSGATHRGFYRGGHLRIMTAGQVARWKGTDVLIEAAARLRDSGHDDFSVHIYGKVHQPDLPSLIHSLHLANHVILQGVLPHSLLLEAYRDYDLFAFPTLEREPFGLVPLEAVARGCVPIISRRCGIAEWLVHGVHCLKAERTPEAFARVFAEVIEQRIDLQPLARRGATAAWRDFHLDAILPRIERLLVRAAGQAKGIAGSSHDAYRLARMAEQLTASLLEEAIAA</sequence>
<organism evidence="3">
    <name type="scientific">Singulisphaera sp. Ch08</name>
    <dbReference type="NCBI Taxonomy" id="3120278"/>
    <lineage>
        <taxon>Bacteria</taxon>
        <taxon>Pseudomonadati</taxon>
        <taxon>Planctomycetota</taxon>
        <taxon>Planctomycetia</taxon>
        <taxon>Isosphaerales</taxon>
        <taxon>Isosphaeraceae</taxon>
        <taxon>Singulisphaera</taxon>
    </lineage>
</organism>
<dbReference type="EMBL" id="CP155447">
    <property type="protein sequence ID" value="XBH04020.1"/>
    <property type="molecule type" value="Genomic_DNA"/>
</dbReference>
<reference evidence="3" key="1">
    <citation type="submission" date="2024-05" db="EMBL/GenBank/DDBJ databases">
        <title>Planctomycetes of the genus Singulisphaera possess chitinolytic capabilities.</title>
        <authorList>
            <person name="Ivanova A."/>
        </authorList>
    </citation>
    <scope>NUCLEOTIDE SEQUENCE</scope>
    <source>
        <strain evidence="3">Ch08T</strain>
    </source>
</reference>
<dbReference type="PANTHER" id="PTHR12526">
    <property type="entry name" value="GLYCOSYLTRANSFERASE"/>
    <property type="match status" value="1"/>
</dbReference>
<dbReference type="GO" id="GO:0016757">
    <property type="term" value="F:glycosyltransferase activity"/>
    <property type="evidence" value="ECO:0007669"/>
    <property type="project" value="UniProtKB-KW"/>
</dbReference>
<dbReference type="EC" id="2.4.-.-" evidence="3"/>
<dbReference type="Pfam" id="PF00534">
    <property type="entry name" value="Glycos_transf_1"/>
    <property type="match status" value="1"/>
</dbReference>
<dbReference type="InterPro" id="IPR001296">
    <property type="entry name" value="Glyco_trans_1"/>
</dbReference>
<feature type="domain" description="Glycosyl transferase family 1" evidence="1">
    <location>
        <begin position="212"/>
        <end position="356"/>
    </location>
</feature>
<dbReference type="SUPFAM" id="SSF53756">
    <property type="entry name" value="UDP-Glycosyltransferase/glycogen phosphorylase"/>
    <property type="match status" value="1"/>
</dbReference>